<evidence type="ECO:0000256" key="3">
    <source>
        <dbReference type="ARBA" id="ARBA00022448"/>
    </source>
</evidence>
<evidence type="ECO:0000256" key="10">
    <source>
        <dbReference type="ARBA" id="ARBA00023136"/>
    </source>
</evidence>
<dbReference type="AlphaFoldDB" id="A0A6I4NTG8"/>
<keyword evidence="15" id="KW-1185">Reference proteome</keyword>
<feature type="transmembrane region" description="Helical" evidence="13">
    <location>
        <begin position="124"/>
        <end position="143"/>
    </location>
</feature>
<dbReference type="Pfam" id="PF06736">
    <property type="entry name" value="TMEM175"/>
    <property type="match status" value="1"/>
</dbReference>
<name>A0A6I4NTG8_9MICO</name>
<feature type="transmembrane region" description="Helical" evidence="13">
    <location>
        <begin position="17"/>
        <end position="36"/>
    </location>
</feature>
<evidence type="ECO:0000256" key="2">
    <source>
        <dbReference type="ARBA" id="ARBA00006920"/>
    </source>
</evidence>
<evidence type="ECO:0000256" key="12">
    <source>
        <dbReference type="ARBA" id="ARBA00034430"/>
    </source>
</evidence>
<evidence type="ECO:0000256" key="1">
    <source>
        <dbReference type="ARBA" id="ARBA00004141"/>
    </source>
</evidence>
<comment type="subcellular location">
    <subcellularLocation>
        <location evidence="1">Membrane</location>
        <topology evidence="1">Multi-pass membrane protein</topology>
    </subcellularLocation>
</comment>
<evidence type="ECO:0000256" key="7">
    <source>
        <dbReference type="ARBA" id="ARBA00022958"/>
    </source>
</evidence>
<evidence type="ECO:0000256" key="11">
    <source>
        <dbReference type="ARBA" id="ARBA00023303"/>
    </source>
</evidence>
<feature type="transmembrane region" description="Helical" evidence="13">
    <location>
        <begin position="56"/>
        <end position="74"/>
    </location>
</feature>
<evidence type="ECO:0000256" key="6">
    <source>
        <dbReference type="ARBA" id="ARBA00022826"/>
    </source>
</evidence>
<evidence type="ECO:0000313" key="14">
    <source>
        <dbReference type="EMBL" id="MWB97756.1"/>
    </source>
</evidence>
<evidence type="ECO:0000256" key="9">
    <source>
        <dbReference type="ARBA" id="ARBA00023065"/>
    </source>
</evidence>
<dbReference type="Proteomes" id="UP000438182">
    <property type="component" value="Unassembled WGS sequence"/>
</dbReference>
<feature type="transmembrane region" description="Helical" evidence="13">
    <location>
        <begin position="95"/>
        <end position="112"/>
    </location>
</feature>
<keyword evidence="4" id="KW-0633">Potassium transport</keyword>
<comment type="similarity">
    <text evidence="2">Belongs to the TMEM175 family.</text>
</comment>
<evidence type="ECO:0000256" key="5">
    <source>
        <dbReference type="ARBA" id="ARBA00022692"/>
    </source>
</evidence>
<dbReference type="GO" id="GO:0016020">
    <property type="term" value="C:membrane"/>
    <property type="evidence" value="ECO:0007669"/>
    <property type="project" value="UniProtKB-SubCell"/>
</dbReference>
<keyword evidence="7" id="KW-0630">Potassium</keyword>
<evidence type="ECO:0000256" key="8">
    <source>
        <dbReference type="ARBA" id="ARBA00022989"/>
    </source>
</evidence>
<accession>A0A6I4NTG8</accession>
<keyword evidence="6" id="KW-0631">Potassium channel</keyword>
<keyword evidence="10 13" id="KW-0472">Membrane</keyword>
<keyword evidence="9" id="KW-0406">Ion transport</keyword>
<dbReference type="EMBL" id="WSTA01000012">
    <property type="protein sequence ID" value="MWB97756.1"/>
    <property type="molecule type" value="Genomic_DNA"/>
</dbReference>
<evidence type="ECO:0000256" key="13">
    <source>
        <dbReference type="SAM" id="Phobius"/>
    </source>
</evidence>
<keyword evidence="3" id="KW-0813">Transport</keyword>
<organism evidence="14 15">
    <name type="scientific">Agromyces seonyuensis</name>
    <dbReference type="NCBI Taxonomy" id="2662446"/>
    <lineage>
        <taxon>Bacteria</taxon>
        <taxon>Bacillati</taxon>
        <taxon>Actinomycetota</taxon>
        <taxon>Actinomycetes</taxon>
        <taxon>Micrococcales</taxon>
        <taxon>Microbacteriaceae</taxon>
        <taxon>Agromyces</taxon>
    </lineage>
</organism>
<evidence type="ECO:0000256" key="4">
    <source>
        <dbReference type="ARBA" id="ARBA00022538"/>
    </source>
</evidence>
<dbReference type="InterPro" id="IPR010617">
    <property type="entry name" value="TMEM175-like"/>
</dbReference>
<proteinExistence type="inferred from homology"/>
<reference evidence="14 15" key="1">
    <citation type="submission" date="2019-12" db="EMBL/GenBank/DDBJ databases">
        <authorList>
            <person name="Kim Y.S."/>
        </authorList>
    </citation>
    <scope>NUCLEOTIDE SEQUENCE [LARGE SCALE GENOMIC DNA]</scope>
    <source>
        <strain evidence="14 15">MMS17-SY077</strain>
    </source>
</reference>
<evidence type="ECO:0000313" key="15">
    <source>
        <dbReference type="Proteomes" id="UP000438182"/>
    </source>
</evidence>
<protein>
    <submittedName>
        <fullName evidence="14">DUF1211 domain-containing protein</fullName>
    </submittedName>
</protein>
<feature type="transmembrane region" description="Helical" evidence="13">
    <location>
        <begin position="163"/>
        <end position="179"/>
    </location>
</feature>
<gene>
    <name evidence="14" type="ORF">GB864_04210</name>
</gene>
<keyword evidence="8 13" id="KW-1133">Transmembrane helix</keyword>
<comment type="catalytic activity">
    <reaction evidence="12">
        <text>K(+)(in) = K(+)(out)</text>
        <dbReference type="Rhea" id="RHEA:29463"/>
        <dbReference type="ChEBI" id="CHEBI:29103"/>
    </reaction>
</comment>
<sequence length="207" mass="22952">MAQGERPLRTERGLDRLVNFSDATVAIAMTLLVLPLVDLATRLDGADLFGFLGEHVGELVAFVVTFVVTARFWLVHHHVFEWLVDYSPALIRWNFVWLFGIVAVPFSANLLTYDDATDPGVSGFYIATLLWIALAMLGIERYLRRSPGLLRDDGGAGFDLEPSYVFVGLLVVALLVGVLVPHVGIWALLILVLSGPVEAVVRRLRRR</sequence>
<dbReference type="GO" id="GO:0015252">
    <property type="term" value="F:proton channel activity"/>
    <property type="evidence" value="ECO:0007669"/>
    <property type="project" value="InterPro"/>
</dbReference>
<dbReference type="GO" id="GO:0005267">
    <property type="term" value="F:potassium channel activity"/>
    <property type="evidence" value="ECO:0007669"/>
    <property type="project" value="UniProtKB-KW"/>
</dbReference>
<keyword evidence="11" id="KW-0407">Ion channel</keyword>
<dbReference type="RefSeq" id="WP_160423105.1">
    <property type="nucleotide sequence ID" value="NZ_WSTA01000012.1"/>
</dbReference>
<comment type="caution">
    <text evidence="14">The sequence shown here is derived from an EMBL/GenBank/DDBJ whole genome shotgun (WGS) entry which is preliminary data.</text>
</comment>
<keyword evidence="5 13" id="KW-0812">Transmembrane</keyword>